<dbReference type="InterPro" id="IPR039991">
    <property type="entry name" value="SHOC1"/>
</dbReference>
<feature type="region of interest" description="Disordered" evidence="1">
    <location>
        <begin position="379"/>
        <end position="405"/>
    </location>
</feature>
<dbReference type="GO" id="GO:0000794">
    <property type="term" value="C:condensed nuclear chromosome"/>
    <property type="evidence" value="ECO:0007669"/>
    <property type="project" value="InterPro"/>
</dbReference>
<evidence type="ECO:0000313" key="3">
    <source>
        <dbReference type="Proteomes" id="UP001159659"/>
    </source>
</evidence>
<comment type="caution">
    <text evidence="2">The sequence shown here is derived from an EMBL/GenBank/DDBJ whole genome shotgun (WGS) entry which is preliminary data.</text>
</comment>
<sequence length="868" mass="97528">MPSDAGGLLASMSMPLPHISTTKGFNIAARTKLRAETSKIMGCVVKYYEEELDPPRVVSGNDCAIHTDINKTTTESVDRDIDSASVKDLITPVQVQTKTTEGSDTLTSWQDDQDQTCKSCLVRRGESCCRWKTLELITQDISLRWDYFTLKQSGNEWLRRVILMNDMSSVKKKEMVSDVQELWNYSTESPTKESLSQIDELQKAQFSLLEPRRIQCDWHDMHVSGKGFLYDESGKFLQKMIRANAQVTLLVKDIVVPNVFDNDWGRPLYSVYPADDMGELQQLLLPSDLVRNDEAKVNSAPSKTISIASGYLHNLQRTDISLTMASMNIPSVWNHAVTLNGIKNLFTEELKTVVTQPKSPVSSTCISVPVPCQANGIGSKPAITSPEVSPSVKRNDSRNDLLPEGGPLPLAPVRLAATADLSTDYFLSDTFLRCNWSDVPEDINPEDASSKEDMNSKYSKEPLQYNQLLQQIARPALWDLMRKKLLQVDVASFQRALDRVSLEALEAIIYKQCQVVRKMSLNPSAFSSIDIVEACASLRQATWLHTLRIVSIGQIAAARNGEMMAAILSRILPSAKYKLLLGPSNWKDLLTLLEVIGARGEPSGNAIKLAVQETSSSISENDSTPQPPQKRQRLLQAEKENIPVRVLCSVQFLQQDELLDELCTKHQISFIERDLPSPIDMLVDERNCICVVTGAIFQVETSLKNFIFSLARLQLQFQKCWFVIVLDKPPATGMEDAMNLFFSALVQFRVEIQVLTSFSCEEAGRFVRAIVNQCAETALNDHLVLPRMWFERPFLLEDESQFERFLVSTKIINNYAAQSLLHKICMEDLFSKGINELKLLVQNAVTEQQLELLWRLMQQGHGLNGALH</sequence>
<organism evidence="2 3">
    <name type="scientific">Peronospora farinosa</name>
    <dbReference type="NCBI Taxonomy" id="134698"/>
    <lineage>
        <taxon>Eukaryota</taxon>
        <taxon>Sar</taxon>
        <taxon>Stramenopiles</taxon>
        <taxon>Oomycota</taxon>
        <taxon>Peronosporomycetes</taxon>
        <taxon>Peronosporales</taxon>
        <taxon>Peronosporaceae</taxon>
        <taxon>Peronospora</taxon>
    </lineage>
</organism>
<accession>A0AAV0UU44</accession>
<dbReference type="EMBL" id="CANTFK010000992">
    <property type="protein sequence ID" value="CAI5740402.1"/>
    <property type="molecule type" value="Genomic_DNA"/>
</dbReference>
<evidence type="ECO:0000313" key="2">
    <source>
        <dbReference type="EMBL" id="CAI5740402.1"/>
    </source>
</evidence>
<dbReference type="PANTHER" id="PTHR35668">
    <property type="entry name" value="PROTEIN SHORTAGE IN CHIASMATA 1 ORTHOLOG"/>
    <property type="match status" value="1"/>
</dbReference>
<reference evidence="2" key="1">
    <citation type="submission" date="2022-12" db="EMBL/GenBank/DDBJ databases">
        <authorList>
            <person name="Webb A."/>
        </authorList>
    </citation>
    <scope>NUCLEOTIDE SEQUENCE</scope>
    <source>
        <strain evidence="2">Pf2</strain>
    </source>
</reference>
<protein>
    <submittedName>
        <fullName evidence="2">Uncharacterized protein</fullName>
    </submittedName>
</protein>
<dbReference type="PANTHER" id="PTHR35668:SF1">
    <property type="entry name" value="PROTEIN SHORTAGE IN CHIASMATA 1 ORTHOLOG"/>
    <property type="match status" value="1"/>
</dbReference>
<dbReference type="GO" id="GO:0016887">
    <property type="term" value="F:ATP hydrolysis activity"/>
    <property type="evidence" value="ECO:0007669"/>
    <property type="project" value="InterPro"/>
</dbReference>
<gene>
    <name evidence="2" type="ORF">PFR002_LOCUS9262</name>
</gene>
<dbReference type="AlphaFoldDB" id="A0AAV0UU44"/>
<dbReference type="GO" id="GO:0000712">
    <property type="term" value="P:resolution of meiotic recombination intermediates"/>
    <property type="evidence" value="ECO:0007669"/>
    <property type="project" value="InterPro"/>
</dbReference>
<dbReference type="Proteomes" id="UP001159659">
    <property type="component" value="Unassembled WGS sequence"/>
</dbReference>
<proteinExistence type="predicted"/>
<evidence type="ECO:0000256" key="1">
    <source>
        <dbReference type="SAM" id="MobiDB-lite"/>
    </source>
</evidence>
<dbReference type="GO" id="GO:0003697">
    <property type="term" value="F:single-stranded DNA binding"/>
    <property type="evidence" value="ECO:0007669"/>
    <property type="project" value="TreeGrafter"/>
</dbReference>
<name>A0AAV0UU44_9STRA</name>